<accession>A0ABQ2F357</accession>
<dbReference type="Proteomes" id="UP000647587">
    <property type="component" value="Unassembled WGS sequence"/>
</dbReference>
<reference evidence="2" key="1">
    <citation type="journal article" date="2019" name="Int. J. Syst. Evol. Microbiol.">
        <title>The Global Catalogue of Microorganisms (GCM) 10K type strain sequencing project: providing services to taxonomists for standard genome sequencing and annotation.</title>
        <authorList>
            <consortium name="The Broad Institute Genomics Platform"/>
            <consortium name="The Broad Institute Genome Sequencing Center for Infectious Disease"/>
            <person name="Wu L."/>
            <person name="Ma J."/>
        </authorList>
    </citation>
    <scope>NUCLEOTIDE SEQUENCE [LARGE SCALE GENOMIC DNA]</scope>
    <source>
        <strain evidence="2">JCM 30331</strain>
    </source>
</reference>
<sequence length="52" mass="5600">MGFPLHVQQAVLVRCEGGQPDVRGAGQAHDLGMQGNSFAIISEGHDQLQKDR</sequence>
<evidence type="ECO:0000313" key="2">
    <source>
        <dbReference type="Proteomes" id="UP000647587"/>
    </source>
</evidence>
<dbReference type="EMBL" id="BMPP01000014">
    <property type="protein sequence ID" value="GGK35206.1"/>
    <property type="molecule type" value="Genomic_DNA"/>
</dbReference>
<protein>
    <submittedName>
        <fullName evidence="1">Uncharacterized protein</fullName>
    </submittedName>
</protein>
<keyword evidence="2" id="KW-1185">Reference proteome</keyword>
<gene>
    <name evidence="1" type="ORF">GCM10008955_31390</name>
</gene>
<proteinExistence type="predicted"/>
<organism evidence="1 2">
    <name type="scientific">Deinococcus malanensis</name>
    <dbReference type="NCBI Taxonomy" id="1706855"/>
    <lineage>
        <taxon>Bacteria</taxon>
        <taxon>Thermotogati</taxon>
        <taxon>Deinococcota</taxon>
        <taxon>Deinococci</taxon>
        <taxon>Deinococcales</taxon>
        <taxon>Deinococcaceae</taxon>
        <taxon>Deinococcus</taxon>
    </lineage>
</organism>
<evidence type="ECO:0000313" key="1">
    <source>
        <dbReference type="EMBL" id="GGK35206.1"/>
    </source>
</evidence>
<comment type="caution">
    <text evidence="1">The sequence shown here is derived from an EMBL/GenBank/DDBJ whole genome shotgun (WGS) entry which is preliminary data.</text>
</comment>
<name>A0ABQ2F357_9DEIO</name>